<feature type="compositionally biased region" description="Basic and acidic residues" evidence="1">
    <location>
        <begin position="154"/>
        <end position="177"/>
    </location>
</feature>
<dbReference type="Proteomes" id="UP000324022">
    <property type="component" value="Unassembled WGS sequence"/>
</dbReference>
<reference evidence="2 3" key="1">
    <citation type="submission" date="2018-03" db="EMBL/GenBank/DDBJ databases">
        <authorList>
            <person name="Guldener U."/>
        </authorList>
    </citation>
    <scope>NUCLEOTIDE SEQUENCE [LARGE SCALE GENOMIC DNA]</scope>
    <source>
        <strain evidence="2 3">NBRC100155</strain>
    </source>
</reference>
<evidence type="ECO:0008006" key="4">
    <source>
        <dbReference type="Google" id="ProtNLM"/>
    </source>
</evidence>
<dbReference type="EMBL" id="OOIN01000004">
    <property type="protein sequence ID" value="SPO22329.1"/>
    <property type="molecule type" value="Genomic_DNA"/>
</dbReference>
<organism evidence="2 3">
    <name type="scientific">Ustilago trichophora</name>
    <dbReference type="NCBI Taxonomy" id="86804"/>
    <lineage>
        <taxon>Eukaryota</taxon>
        <taxon>Fungi</taxon>
        <taxon>Dikarya</taxon>
        <taxon>Basidiomycota</taxon>
        <taxon>Ustilaginomycotina</taxon>
        <taxon>Ustilaginomycetes</taxon>
        <taxon>Ustilaginales</taxon>
        <taxon>Ustilaginaceae</taxon>
        <taxon>Ustilago</taxon>
    </lineage>
</organism>
<feature type="compositionally biased region" description="Polar residues" evidence="1">
    <location>
        <begin position="186"/>
        <end position="216"/>
    </location>
</feature>
<keyword evidence="3" id="KW-1185">Reference proteome</keyword>
<protein>
    <recommendedName>
        <fullName evidence="4">CsbD-like domain-containing protein</fullName>
    </recommendedName>
</protein>
<feature type="compositionally biased region" description="Acidic residues" evidence="1">
    <location>
        <begin position="60"/>
        <end position="69"/>
    </location>
</feature>
<feature type="compositionally biased region" description="Polar residues" evidence="1">
    <location>
        <begin position="89"/>
        <end position="116"/>
    </location>
</feature>
<dbReference type="AlphaFoldDB" id="A0A5C3DYX9"/>
<name>A0A5C3DYX9_9BASI</name>
<evidence type="ECO:0000313" key="3">
    <source>
        <dbReference type="Proteomes" id="UP000324022"/>
    </source>
</evidence>
<dbReference type="OrthoDB" id="3268823at2759"/>
<evidence type="ECO:0000256" key="1">
    <source>
        <dbReference type="SAM" id="MobiDB-lite"/>
    </source>
</evidence>
<evidence type="ECO:0000313" key="2">
    <source>
        <dbReference type="EMBL" id="SPO22329.1"/>
    </source>
</evidence>
<accession>A0A5C3DYX9</accession>
<feature type="compositionally biased region" description="Polar residues" evidence="1">
    <location>
        <begin position="34"/>
        <end position="54"/>
    </location>
</feature>
<feature type="compositionally biased region" description="Basic and acidic residues" evidence="1">
    <location>
        <begin position="70"/>
        <end position="86"/>
    </location>
</feature>
<proteinExistence type="predicted"/>
<feature type="region of interest" description="Disordered" evidence="1">
    <location>
        <begin position="34"/>
        <end position="223"/>
    </location>
</feature>
<gene>
    <name evidence="2" type="ORF">UTRI_01007</name>
</gene>
<sequence length="254" mass="26632">MSDTSESRGTAYTSIATTLVAEATGFAALSETYPSTSAQLDSTASSSQDPTLSESHAEVGAEEQAEEEREPVIAREDHSEELERGPSDPSRTSAPQSHIGTESGIPTTAGAGTTVSPDDDVQEAYRKEKQQNKNQTSFAQVGVDYSDQPCPTSDARRDNPTSEPAEGKTTFESREEQLNGIEDVSNRSGSGSGVASSERIPSTDASSTGIESQGSKSVGLKDKLKGQAKVVAGKLTRNEEKVQVGRAMKAGAQA</sequence>